<accession>A0AAW2KZ92</accession>
<reference evidence="1" key="1">
    <citation type="submission" date="2020-06" db="EMBL/GenBank/DDBJ databases">
        <authorList>
            <person name="Li T."/>
            <person name="Hu X."/>
            <person name="Zhang T."/>
            <person name="Song X."/>
            <person name="Zhang H."/>
            <person name="Dai N."/>
            <person name="Sheng W."/>
            <person name="Hou X."/>
            <person name="Wei L."/>
        </authorList>
    </citation>
    <scope>NUCLEOTIDE SEQUENCE</scope>
    <source>
        <strain evidence="1">G01</strain>
        <tissue evidence="1">Leaf</tissue>
    </source>
</reference>
<evidence type="ECO:0008006" key="2">
    <source>
        <dbReference type="Google" id="ProtNLM"/>
    </source>
</evidence>
<proteinExistence type="predicted"/>
<dbReference type="AlphaFoldDB" id="A0AAW2KZ92"/>
<evidence type="ECO:0000313" key="1">
    <source>
        <dbReference type="EMBL" id="KAL0311511.1"/>
    </source>
</evidence>
<dbReference type="EMBL" id="JACGWK010000016">
    <property type="protein sequence ID" value="KAL0311511.1"/>
    <property type="molecule type" value="Genomic_DNA"/>
</dbReference>
<dbReference type="CDD" id="cd09272">
    <property type="entry name" value="RNase_HI_RT_Ty1"/>
    <property type="match status" value="1"/>
</dbReference>
<name>A0AAW2KZ92_9LAMI</name>
<dbReference type="PANTHER" id="PTHR11439">
    <property type="entry name" value="GAG-POL-RELATED RETROTRANSPOSON"/>
    <property type="match status" value="1"/>
</dbReference>
<comment type="caution">
    <text evidence="1">The sequence shown here is derived from an EMBL/GenBank/DDBJ whole genome shotgun (WGS) entry which is preliminary data.</text>
</comment>
<dbReference type="PANTHER" id="PTHR11439:SF511">
    <property type="match status" value="1"/>
</dbReference>
<protein>
    <recommendedName>
        <fullName evidence="2">Copia protein</fullName>
    </recommendedName>
</protein>
<feature type="non-terminal residue" evidence="1">
    <location>
        <position position="1"/>
    </location>
</feature>
<gene>
    <name evidence="1" type="ORF">Sangu_2445800</name>
</gene>
<reference evidence="1" key="2">
    <citation type="journal article" date="2024" name="Plant">
        <title>Genomic evolution and insights into agronomic trait innovations of Sesamum species.</title>
        <authorList>
            <person name="Miao H."/>
            <person name="Wang L."/>
            <person name="Qu L."/>
            <person name="Liu H."/>
            <person name="Sun Y."/>
            <person name="Le M."/>
            <person name="Wang Q."/>
            <person name="Wei S."/>
            <person name="Zheng Y."/>
            <person name="Lin W."/>
            <person name="Duan Y."/>
            <person name="Cao H."/>
            <person name="Xiong S."/>
            <person name="Wang X."/>
            <person name="Wei L."/>
            <person name="Li C."/>
            <person name="Ma Q."/>
            <person name="Ju M."/>
            <person name="Zhao R."/>
            <person name="Li G."/>
            <person name="Mu C."/>
            <person name="Tian Q."/>
            <person name="Mei H."/>
            <person name="Zhang T."/>
            <person name="Gao T."/>
            <person name="Zhang H."/>
        </authorList>
    </citation>
    <scope>NUCLEOTIDE SEQUENCE</scope>
    <source>
        <strain evidence="1">G01</strain>
    </source>
</reference>
<organism evidence="1">
    <name type="scientific">Sesamum angustifolium</name>
    <dbReference type="NCBI Taxonomy" id="2727405"/>
    <lineage>
        <taxon>Eukaryota</taxon>
        <taxon>Viridiplantae</taxon>
        <taxon>Streptophyta</taxon>
        <taxon>Embryophyta</taxon>
        <taxon>Tracheophyta</taxon>
        <taxon>Spermatophyta</taxon>
        <taxon>Magnoliopsida</taxon>
        <taxon>eudicotyledons</taxon>
        <taxon>Gunneridae</taxon>
        <taxon>Pentapetalae</taxon>
        <taxon>asterids</taxon>
        <taxon>lamiids</taxon>
        <taxon>Lamiales</taxon>
        <taxon>Pedaliaceae</taxon>
        <taxon>Sesamum</taxon>
    </lineage>
</organism>
<sequence>TKKQCTLSRSSAEAEYRSMAVTICELKWISYLLRDFGVSVVAPIPLHCDNQNALHIMVNFIFHEHTKYLNINCHIVHNCYKDGFINPVFLGNKDQLADLFTKTLFDALFFCSGAQVGLVWWLSKSNLWGWC</sequence>